<comment type="similarity">
    <text evidence="1 6">Belongs to the methyltransferase superfamily. PrmA family.</text>
</comment>
<dbReference type="NCBIfam" id="TIGR00406">
    <property type="entry name" value="prmA"/>
    <property type="match status" value="1"/>
</dbReference>
<evidence type="ECO:0000256" key="5">
    <source>
        <dbReference type="ARBA" id="ARBA00022691"/>
    </source>
</evidence>
<reference evidence="7 8" key="1">
    <citation type="submission" date="2012-09" db="EMBL/GenBank/DDBJ databases">
        <title>The Genome Sequence of Alloiococcus otitis ATCC 51267.</title>
        <authorList>
            <consortium name="The Broad Institute Genome Sequencing Platform"/>
            <person name="Earl A."/>
            <person name="Ward D."/>
            <person name="Feldgarden M."/>
            <person name="Gevers D."/>
            <person name="Huys G."/>
            <person name="Walker B."/>
            <person name="Young S.K."/>
            <person name="Zeng Q."/>
            <person name="Gargeya S."/>
            <person name="Fitzgerald M."/>
            <person name="Haas B."/>
            <person name="Abouelleil A."/>
            <person name="Alvarado L."/>
            <person name="Arachchi H.M."/>
            <person name="Berlin A.M."/>
            <person name="Chapman S.B."/>
            <person name="Goldberg J."/>
            <person name="Griggs A."/>
            <person name="Gujja S."/>
            <person name="Hansen M."/>
            <person name="Howarth C."/>
            <person name="Imamovic A."/>
            <person name="Larimer J."/>
            <person name="McCowen C."/>
            <person name="Montmayeur A."/>
            <person name="Murphy C."/>
            <person name="Neiman D."/>
            <person name="Pearson M."/>
            <person name="Priest M."/>
            <person name="Roberts A."/>
            <person name="Saif S."/>
            <person name="Shea T."/>
            <person name="Sisk P."/>
            <person name="Sykes S."/>
            <person name="Wortman J."/>
            <person name="Nusbaum C."/>
            <person name="Birren B."/>
        </authorList>
    </citation>
    <scope>NUCLEOTIDE SEQUENCE [LARGE SCALE GENOMIC DNA]</scope>
    <source>
        <strain evidence="7 8">ATCC 51267</strain>
    </source>
</reference>
<evidence type="ECO:0000256" key="1">
    <source>
        <dbReference type="ARBA" id="ARBA00009741"/>
    </source>
</evidence>
<dbReference type="PATRIC" id="fig|883081.3.peg.335"/>
<name>K9EYM6_9LACT</name>
<dbReference type="HOGENOM" id="CLU_049382_0_1_9"/>
<dbReference type="PIRSF" id="PIRSF000401">
    <property type="entry name" value="RPL11_MTase"/>
    <property type="match status" value="1"/>
</dbReference>
<comment type="function">
    <text evidence="6">Methylates ribosomal protein L11.</text>
</comment>
<dbReference type="Pfam" id="PF06325">
    <property type="entry name" value="PrmA"/>
    <property type="match status" value="1"/>
</dbReference>
<feature type="binding site" evidence="6">
    <location>
        <position position="206"/>
    </location>
    <ligand>
        <name>S-adenosyl-L-methionine</name>
        <dbReference type="ChEBI" id="CHEBI:59789"/>
    </ligand>
</feature>
<dbReference type="InterPro" id="IPR029063">
    <property type="entry name" value="SAM-dependent_MTases_sf"/>
</dbReference>
<dbReference type="InterPro" id="IPR050078">
    <property type="entry name" value="Ribosomal_L11_MeTrfase_PrmA"/>
</dbReference>
<dbReference type="PANTHER" id="PTHR43648:SF1">
    <property type="entry name" value="ELECTRON TRANSFER FLAVOPROTEIN BETA SUBUNIT LYSINE METHYLTRANSFERASE"/>
    <property type="match status" value="1"/>
</dbReference>
<evidence type="ECO:0000256" key="3">
    <source>
        <dbReference type="ARBA" id="ARBA00022603"/>
    </source>
</evidence>
<comment type="caution">
    <text evidence="7">The sequence shown here is derived from an EMBL/GenBank/DDBJ whole genome shotgun (WGS) entry which is preliminary data.</text>
</comment>
<accession>K9EYM6</accession>
<dbReference type="eggNOG" id="COG2264">
    <property type="taxonomic scope" value="Bacteria"/>
</dbReference>
<gene>
    <name evidence="6" type="primary">prmA</name>
    <name evidence="7" type="ORF">HMPREF9698_00332</name>
</gene>
<comment type="subcellular location">
    <subcellularLocation>
        <location evidence="6">Cytoplasm</location>
    </subcellularLocation>
</comment>
<dbReference type="AlphaFoldDB" id="K9EYM6"/>
<evidence type="ECO:0000313" key="8">
    <source>
        <dbReference type="Proteomes" id="UP000009875"/>
    </source>
</evidence>
<dbReference type="CDD" id="cd02440">
    <property type="entry name" value="AdoMet_MTases"/>
    <property type="match status" value="1"/>
</dbReference>
<dbReference type="PANTHER" id="PTHR43648">
    <property type="entry name" value="ELECTRON TRANSFER FLAVOPROTEIN BETA SUBUNIT LYSINE METHYLTRANSFERASE"/>
    <property type="match status" value="1"/>
</dbReference>
<dbReference type="RefSeq" id="WP_003776695.1">
    <property type="nucleotide sequence ID" value="NZ_JH992957.1"/>
</dbReference>
<protein>
    <recommendedName>
        <fullName evidence="6">Ribosomal protein L11 methyltransferase</fullName>
        <shortName evidence="6">L11 Mtase</shortName>
        <ecNumber evidence="6">2.1.1.-</ecNumber>
    </recommendedName>
</protein>
<keyword evidence="2 6" id="KW-0963">Cytoplasm</keyword>
<keyword evidence="5 6" id="KW-0949">S-adenosyl-L-methionine</keyword>
<sequence>MTEWNEFSVWINREAADAVSNILLDLGSSGLSINDRQDFANLPEYGFDGLWALDESKFPEGQVVIKGYFHQEDRLDRLKQEIKDRVDKLKDFDLEVENYQVHYAQVNDEDWADTWKKYYHPVAISHFITIVPKWEDYQAQDGREITISLDPGLAFGTGTHQTTQLSLQLLEQCVRKGQTVVDVGTGSGVLSIASAYMQAGQVYAYDLDDIAVASAKSNIALNGFQNTISVQAGDLLQGVDLEADLVVANILAEIIGPLIPQAMRVLKENGKFISSGIIKEKKDHIIQCLEAGGFVVDQVNQMDDWVAILARKPFADPGQDD</sequence>
<keyword evidence="8" id="KW-1185">Reference proteome</keyword>
<dbReference type="STRING" id="883081.HMPREF9698_00332"/>
<evidence type="ECO:0000256" key="6">
    <source>
        <dbReference type="HAMAP-Rule" id="MF_00735"/>
    </source>
</evidence>
<dbReference type="EMBL" id="AGXA01000004">
    <property type="protein sequence ID" value="EKU94300.1"/>
    <property type="molecule type" value="Genomic_DNA"/>
</dbReference>
<dbReference type="Proteomes" id="UP000009875">
    <property type="component" value="Unassembled WGS sequence"/>
</dbReference>
<dbReference type="HAMAP" id="MF_00735">
    <property type="entry name" value="Methyltr_PrmA"/>
    <property type="match status" value="1"/>
</dbReference>
<evidence type="ECO:0000256" key="4">
    <source>
        <dbReference type="ARBA" id="ARBA00022679"/>
    </source>
</evidence>
<evidence type="ECO:0000313" key="7">
    <source>
        <dbReference type="EMBL" id="EKU94300.1"/>
    </source>
</evidence>
<proteinExistence type="inferred from homology"/>
<feature type="binding site" evidence="6">
    <location>
        <position position="249"/>
    </location>
    <ligand>
        <name>S-adenosyl-L-methionine</name>
        <dbReference type="ChEBI" id="CHEBI:59789"/>
    </ligand>
</feature>
<keyword evidence="7" id="KW-0687">Ribonucleoprotein</keyword>
<dbReference type="InterPro" id="IPR004498">
    <property type="entry name" value="Ribosomal_PrmA_MeTrfase"/>
</dbReference>
<organism evidence="7 8">
    <name type="scientific">Alloiococcus otitis ATCC 51267</name>
    <dbReference type="NCBI Taxonomy" id="883081"/>
    <lineage>
        <taxon>Bacteria</taxon>
        <taxon>Bacillati</taxon>
        <taxon>Bacillota</taxon>
        <taxon>Bacilli</taxon>
        <taxon>Lactobacillales</taxon>
        <taxon>Carnobacteriaceae</taxon>
        <taxon>Alloiococcus</taxon>
    </lineage>
</organism>
<dbReference type="GO" id="GO:0005737">
    <property type="term" value="C:cytoplasm"/>
    <property type="evidence" value="ECO:0007669"/>
    <property type="project" value="UniProtKB-SubCell"/>
</dbReference>
<dbReference type="EC" id="2.1.1.-" evidence="6"/>
<dbReference type="GO" id="GO:0005840">
    <property type="term" value="C:ribosome"/>
    <property type="evidence" value="ECO:0007669"/>
    <property type="project" value="UniProtKB-KW"/>
</dbReference>
<dbReference type="OrthoDB" id="9785995at2"/>
<feature type="binding site" evidence="6">
    <location>
        <position position="184"/>
    </location>
    <ligand>
        <name>S-adenosyl-L-methionine</name>
        <dbReference type="ChEBI" id="CHEBI:59789"/>
    </ligand>
</feature>
<keyword evidence="3 6" id="KW-0489">Methyltransferase</keyword>
<comment type="catalytic activity">
    <reaction evidence="6">
        <text>L-lysyl-[protein] + 3 S-adenosyl-L-methionine = N(6),N(6),N(6)-trimethyl-L-lysyl-[protein] + 3 S-adenosyl-L-homocysteine + 3 H(+)</text>
        <dbReference type="Rhea" id="RHEA:54192"/>
        <dbReference type="Rhea" id="RHEA-COMP:9752"/>
        <dbReference type="Rhea" id="RHEA-COMP:13826"/>
        <dbReference type="ChEBI" id="CHEBI:15378"/>
        <dbReference type="ChEBI" id="CHEBI:29969"/>
        <dbReference type="ChEBI" id="CHEBI:57856"/>
        <dbReference type="ChEBI" id="CHEBI:59789"/>
        <dbReference type="ChEBI" id="CHEBI:61961"/>
    </reaction>
</comment>
<dbReference type="GO" id="GO:0016279">
    <property type="term" value="F:protein-lysine N-methyltransferase activity"/>
    <property type="evidence" value="ECO:0007669"/>
    <property type="project" value="RHEA"/>
</dbReference>
<dbReference type="SUPFAM" id="SSF53335">
    <property type="entry name" value="S-adenosyl-L-methionine-dependent methyltransferases"/>
    <property type="match status" value="1"/>
</dbReference>
<keyword evidence="7" id="KW-0689">Ribosomal protein</keyword>
<keyword evidence="4 6" id="KW-0808">Transferase</keyword>
<feature type="binding site" evidence="6">
    <location>
        <position position="163"/>
    </location>
    <ligand>
        <name>S-adenosyl-L-methionine</name>
        <dbReference type="ChEBI" id="CHEBI:59789"/>
    </ligand>
</feature>
<dbReference type="Gene3D" id="3.40.50.150">
    <property type="entry name" value="Vaccinia Virus protein VP39"/>
    <property type="match status" value="1"/>
</dbReference>
<evidence type="ECO:0000256" key="2">
    <source>
        <dbReference type="ARBA" id="ARBA00022490"/>
    </source>
</evidence>
<dbReference type="GO" id="GO:0032259">
    <property type="term" value="P:methylation"/>
    <property type="evidence" value="ECO:0007669"/>
    <property type="project" value="UniProtKB-KW"/>
</dbReference>